<evidence type="ECO:0000313" key="1">
    <source>
        <dbReference type="EMBL" id="KKM80363.1"/>
    </source>
</evidence>
<proteinExistence type="predicted"/>
<accession>A0A0F9KEK7</accession>
<name>A0A0F9KEK7_9ZZZZ</name>
<comment type="caution">
    <text evidence="1">The sequence shown here is derived from an EMBL/GenBank/DDBJ whole genome shotgun (WGS) entry which is preliminary data.</text>
</comment>
<reference evidence="1" key="1">
    <citation type="journal article" date="2015" name="Nature">
        <title>Complex archaea that bridge the gap between prokaryotes and eukaryotes.</title>
        <authorList>
            <person name="Spang A."/>
            <person name="Saw J.H."/>
            <person name="Jorgensen S.L."/>
            <person name="Zaremba-Niedzwiedzka K."/>
            <person name="Martijn J."/>
            <person name="Lind A.E."/>
            <person name="van Eijk R."/>
            <person name="Schleper C."/>
            <person name="Guy L."/>
            <person name="Ettema T.J."/>
        </authorList>
    </citation>
    <scope>NUCLEOTIDE SEQUENCE</scope>
</reference>
<protein>
    <submittedName>
        <fullName evidence="1">Uncharacterized protein</fullName>
    </submittedName>
</protein>
<organism evidence="1">
    <name type="scientific">marine sediment metagenome</name>
    <dbReference type="NCBI Taxonomy" id="412755"/>
    <lineage>
        <taxon>unclassified sequences</taxon>
        <taxon>metagenomes</taxon>
        <taxon>ecological metagenomes</taxon>
    </lineage>
</organism>
<dbReference type="AlphaFoldDB" id="A0A0F9KEK7"/>
<dbReference type="EMBL" id="LAZR01008197">
    <property type="protein sequence ID" value="KKM80363.1"/>
    <property type="molecule type" value="Genomic_DNA"/>
</dbReference>
<gene>
    <name evidence="1" type="ORF">LCGC14_1340600</name>
</gene>
<sequence>MGTNQFAGTRYVEFTAFPVNLVTDVLGPNNGTPAVEIIVTLVGGGVLVVTFADGTTSTINNAGGLVGVPLSGLATDIEAATDVGAVLVTWSYP</sequence>